<gene>
    <name evidence="2" type="ORF">ACFFRE_01615</name>
</gene>
<evidence type="ECO:0000313" key="3">
    <source>
        <dbReference type="Proteomes" id="UP001589788"/>
    </source>
</evidence>
<comment type="caution">
    <text evidence="2">The sequence shown here is derived from an EMBL/GenBank/DDBJ whole genome shotgun (WGS) entry which is preliminary data.</text>
</comment>
<dbReference type="InterPro" id="IPR012347">
    <property type="entry name" value="Ferritin-like"/>
</dbReference>
<keyword evidence="3" id="KW-1185">Reference proteome</keyword>
<dbReference type="SUPFAM" id="SSF47240">
    <property type="entry name" value="Ferritin-like"/>
    <property type="match status" value="1"/>
</dbReference>
<dbReference type="Gene3D" id="1.20.1260.10">
    <property type="match status" value="1"/>
</dbReference>
<dbReference type="CDD" id="cd00657">
    <property type="entry name" value="Ferritin_like"/>
    <property type="match status" value="1"/>
</dbReference>
<feature type="region of interest" description="Disordered" evidence="1">
    <location>
        <begin position="87"/>
        <end position="106"/>
    </location>
</feature>
<sequence>MIRRRKTTTEVFEGTEAELARMTKDLHEIHYDLSLPAMQEAVADLQETNQDRLRDAGLGGRTSRRTFLLGTGAVAAGGLLLAACSSSSSSSSKKSSSASSSASGKYPADLTGDLKVAALAASLENLAVYAYTAGINAAKAGKLGTVPPAVVTFAVTARSQHQQHGAAWNSVLTGAGKPKVTETDPALTPTVNSDFAKVTDVTGLANLALTLENVAAQTYQAAVAALSSTKAIGVAATIQPVELQHAAILNFVLGNYPVPNAFNPTSEARPTSDLNA</sequence>
<dbReference type="Proteomes" id="UP001589788">
    <property type="component" value="Unassembled WGS sequence"/>
</dbReference>
<feature type="compositionally biased region" description="Low complexity" evidence="1">
    <location>
        <begin position="87"/>
        <end position="105"/>
    </location>
</feature>
<name>A0ABV6BZJ4_9ACTN</name>
<dbReference type="RefSeq" id="WP_377787490.1">
    <property type="nucleotide sequence ID" value="NZ_JBHLYQ010000007.1"/>
</dbReference>
<organism evidence="2 3">
    <name type="scientific">Aciditerrimonas ferrireducens</name>
    <dbReference type="NCBI Taxonomy" id="667306"/>
    <lineage>
        <taxon>Bacteria</taxon>
        <taxon>Bacillati</taxon>
        <taxon>Actinomycetota</taxon>
        <taxon>Acidimicrobiia</taxon>
        <taxon>Acidimicrobiales</taxon>
        <taxon>Acidimicrobiaceae</taxon>
        <taxon>Aciditerrimonas</taxon>
    </lineage>
</organism>
<reference evidence="2 3" key="1">
    <citation type="submission" date="2024-09" db="EMBL/GenBank/DDBJ databases">
        <authorList>
            <person name="Sun Q."/>
            <person name="Mori K."/>
        </authorList>
    </citation>
    <scope>NUCLEOTIDE SEQUENCE [LARGE SCALE GENOMIC DNA]</scope>
    <source>
        <strain evidence="2 3">JCM 15389</strain>
    </source>
</reference>
<dbReference type="EMBL" id="JBHLYQ010000007">
    <property type="protein sequence ID" value="MFC0080854.1"/>
    <property type="molecule type" value="Genomic_DNA"/>
</dbReference>
<protein>
    <submittedName>
        <fullName evidence="2">Ferritin-like domain-containing protein</fullName>
    </submittedName>
</protein>
<accession>A0ABV6BZJ4</accession>
<evidence type="ECO:0000256" key="1">
    <source>
        <dbReference type="SAM" id="MobiDB-lite"/>
    </source>
</evidence>
<evidence type="ECO:0000313" key="2">
    <source>
        <dbReference type="EMBL" id="MFC0080854.1"/>
    </source>
</evidence>
<dbReference type="Pfam" id="PF13668">
    <property type="entry name" value="Ferritin_2"/>
    <property type="match status" value="1"/>
</dbReference>
<dbReference type="InterPro" id="IPR009078">
    <property type="entry name" value="Ferritin-like_SF"/>
</dbReference>
<proteinExistence type="predicted"/>